<accession>A0A976ME63</accession>
<dbReference type="EMBL" id="CP056072">
    <property type="protein sequence ID" value="UKK02828.2"/>
    <property type="molecule type" value="Genomic_DNA"/>
</dbReference>
<dbReference type="PROSITE" id="PS51092">
    <property type="entry name" value="FN2_2"/>
    <property type="match status" value="1"/>
</dbReference>
<dbReference type="Gene3D" id="2.10.10.10">
    <property type="entry name" value="Fibronectin, type II, collagen-binding"/>
    <property type="match status" value="1"/>
</dbReference>
<feature type="domain" description="Fibronectin type-II" evidence="6">
    <location>
        <begin position="142"/>
        <end position="196"/>
    </location>
</feature>
<evidence type="ECO:0000313" key="8">
    <source>
        <dbReference type="EMBL" id="UKK02828.2"/>
    </source>
</evidence>
<organism evidence="8 9">
    <name type="scientific">Theileria orientalis</name>
    <dbReference type="NCBI Taxonomy" id="68886"/>
    <lineage>
        <taxon>Eukaryota</taxon>
        <taxon>Sar</taxon>
        <taxon>Alveolata</taxon>
        <taxon>Apicomplexa</taxon>
        <taxon>Aconoidasida</taxon>
        <taxon>Piroplasmida</taxon>
        <taxon>Theileriidae</taxon>
        <taxon>Theileria</taxon>
    </lineage>
</organism>
<dbReference type="Pfam" id="PF07691">
    <property type="entry name" value="PA14"/>
    <property type="match status" value="1"/>
</dbReference>
<reference evidence="8" key="1">
    <citation type="submission" date="2022-07" db="EMBL/GenBank/DDBJ databases">
        <title>Evaluation of T. orientalis genome assembly methods using nanopore sequencing and analysis of variation between genomes.</title>
        <authorList>
            <person name="Yam J."/>
            <person name="Micallef M.L."/>
            <person name="Liu M."/>
            <person name="Djordjevic S.P."/>
            <person name="Bogema D.R."/>
            <person name="Jenkins C."/>
        </authorList>
    </citation>
    <scope>NUCLEOTIDE SEQUENCE</scope>
    <source>
        <strain evidence="8">Goon Nure</strain>
    </source>
</reference>
<feature type="coiled-coil region" evidence="3">
    <location>
        <begin position="218"/>
        <end position="291"/>
    </location>
</feature>
<evidence type="ECO:0000259" key="6">
    <source>
        <dbReference type="PROSITE" id="PS51092"/>
    </source>
</evidence>
<dbReference type="InterPro" id="IPR036943">
    <property type="entry name" value="FN_type2_sf"/>
</dbReference>
<dbReference type="AlphaFoldDB" id="A0A976ME63"/>
<sequence>MCKSTTHILWSVVFCIGLVSANLFFQKSVPPVFDNTNNNVVNSQIQQVVPENDGTPNSIPNYSPNFNTQNNFDPNLNKNDSLNNVDVNLNNAVYQPTQDNNNEPKNETQDSSDNTEDENSEENDNDLMYYLTQYRNRARRTVEGHLCAAAFVQRDQIYTDCTVEVAPDGTEGSREWCYLEAQLTGKLEKDWGFCETPLNYEEIRSATLNHIQQKVSQVDELLKSLNTYRKLIKESERRLSTVCGMGHKFISDSLSKIETVLEDSEKRIDDINKLKNEIDRIKNEIKKVQCVHNEVRKSKSTKYYPDNDIYNVSDGLIGTYYSNNTFEFPAVANRVDPQINFSFVNKMPILGLSPYKFSIRWEGYLKVPHSGNFVFELSTDAHGRVELNGTEIINTGIKFEGDDEIGYRFWIDPLMIKKEVSQSQQLIGGKFYKIKVEMSHSQQYKYEKGSESYFKLLWSSRRIAKQVIPSTNFYSKFKKTHTSISRLPASDFEIVNALNGESAFRGTNSMFVANLSNGLIGSQLIRCDEKYSMGSFKMNVNQDSMLYVGYKKGQAFPLNPKDEQQWIEEETLESFDMYSTEALSENKVLGALNKLFKHNQDSVLIETELKQIPLVRGVTYKFVTTNPDVSFVLFLSDNINSKQNQCIGSEVLLSLPGGSHFMSCSESSSHSRDYDCNAALSGKYMDQKKSVWRTSGGTGESITIVFREPVLVTELKFRPRDSSYTWPSKITLSYKEGGSEAFNIFHSNDLEHHSYRVSVPKITTSVKVTIDEMYVSGPETGGSFGIMGIPCKFSENLRFVEITKCSESLVDLQNIYTFKNNDKFLAECQQECLVKSREYVRDFNASEDKKFDEADPICGCAVSNNYCHEDSGSCVVEVQVVVNNGTGYLLRKSHHKQKKRMKKVQILFRKQPDKTPTQGYLIDNGQVKSDLDNLSYGWFREANGQFCNSNDNPLYGGGIQFPPPTESLDCVQKEKCSGNYWSIELPENGDYKLEVILGSVCRLNYDFEAYLEVNGMPLLNGEVFKRDQFYTLVKNVTVKNKRIKLTSTCKNDQCPENGTIIQMVSVEQLV</sequence>
<dbReference type="InterPro" id="IPR011658">
    <property type="entry name" value="PA14_dom"/>
</dbReference>
<keyword evidence="1" id="KW-0677">Repeat</keyword>
<name>A0A976ME63_THEOR</name>
<evidence type="ECO:0000256" key="5">
    <source>
        <dbReference type="SAM" id="SignalP"/>
    </source>
</evidence>
<keyword evidence="3" id="KW-0175">Coiled coil</keyword>
<keyword evidence="5" id="KW-0732">Signal</keyword>
<dbReference type="InterPro" id="IPR037524">
    <property type="entry name" value="PA14/GLEYA"/>
</dbReference>
<keyword evidence="2" id="KW-1015">Disulfide bond</keyword>
<feature type="chain" id="PRO_5037754589" description="PA14 domain-containing protein" evidence="5">
    <location>
        <begin position="22"/>
        <end position="1070"/>
    </location>
</feature>
<evidence type="ECO:0000256" key="4">
    <source>
        <dbReference type="SAM" id="MobiDB-lite"/>
    </source>
</evidence>
<evidence type="ECO:0000313" key="9">
    <source>
        <dbReference type="Proteomes" id="UP000244811"/>
    </source>
</evidence>
<dbReference type="PROSITE" id="PS51820">
    <property type="entry name" value="PA14"/>
    <property type="match status" value="1"/>
</dbReference>
<dbReference type="SUPFAM" id="SSF56988">
    <property type="entry name" value="Anthrax protective antigen"/>
    <property type="match status" value="1"/>
</dbReference>
<dbReference type="Gene3D" id="3.90.182.10">
    <property type="entry name" value="Toxin - Anthrax Protective Antigen,domain 1"/>
    <property type="match status" value="1"/>
</dbReference>
<feature type="compositionally biased region" description="Acidic residues" evidence="4">
    <location>
        <begin position="113"/>
        <end position="125"/>
    </location>
</feature>
<feature type="signal peptide" evidence="5">
    <location>
        <begin position="1"/>
        <end position="21"/>
    </location>
</feature>
<evidence type="ECO:0000256" key="3">
    <source>
        <dbReference type="SAM" id="Coils"/>
    </source>
</evidence>
<evidence type="ECO:0000259" key="7">
    <source>
        <dbReference type="PROSITE" id="PS51820"/>
    </source>
</evidence>
<gene>
    <name evidence="8" type="ORF">MACK_002925</name>
</gene>
<dbReference type="InterPro" id="IPR000562">
    <property type="entry name" value="FN_type2_dom"/>
</dbReference>
<evidence type="ECO:0000256" key="1">
    <source>
        <dbReference type="ARBA" id="ARBA00022737"/>
    </source>
</evidence>
<evidence type="ECO:0008006" key="10">
    <source>
        <dbReference type="Google" id="ProtNLM"/>
    </source>
</evidence>
<feature type="region of interest" description="Disordered" evidence="4">
    <location>
        <begin position="94"/>
        <end position="125"/>
    </location>
</feature>
<evidence type="ECO:0000256" key="2">
    <source>
        <dbReference type="ARBA" id="ARBA00023157"/>
    </source>
</evidence>
<protein>
    <recommendedName>
        <fullName evidence="10">PA14 domain-containing protein</fullName>
    </recommendedName>
</protein>
<dbReference type="Proteomes" id="UP000244811">
    <property type="component" value="Chromosome 4"/>
</dbReference>
<feature type="domain" description="PA14" evidence="7">
    <location>
        <begin position="311"/>
        <end position="472"/>
    </location>
</feature>
<proteinExistence type="predicted"/>
<dbReference type="SMART" id="SM00758">
    <property type="entry name" value="PA14"/>
    <property type="match status" value="1"/>
</dbReference>